<evidence type="ECO:0000256" key="1">
    <source>
        <dbReference type="ARBA" id="ARBA00004141"/>
    </source>
</evidence>
<dbReference type="PROSITE" id="PS50929">
    <property type="entry name" value="ABC_TM1F"/>
    <property type="match status" value="1"/>
</dbReference>
<evidence type="ECO:0000256" key="8">
    <source>
        <dbReference type="SAM" id="Phobius"/>
    </source>
</evidence>
<dbReference type="Gene3D" id="1.20.1560.10">
    <property type="entry name" value="ABC transporter type 1, transmembrane domain"/>
    <property type="match status" value="1"/>
</dbReference>
<evidence type="ECO:0000313" key="12">
    <source>
        <dbReference type="Proteomes" id="UP000278627"/>
    </source>
</evidence>
<protein>
    <submittedName>
        <fullName evidence="13">ABC transporter</fullName>
    </submittedName>
</protein>
<dbReference type="GO" id="GO:0090374">
    <property type="term" value="P:oligopeptide export from mitochondrion"/>
    <property type="evidence" value="ECO:0007669"/>
    <property type="project" value="TreeGrafter"/>
</dbReference>
<dbReference type="GO" id="GO:0005524">
    <property type="term" value="F:ATP binding"/>
    <property type="evidence" value="ECO:0007669"/>
    <property type="project" value="UniProtKB-KW"/>
</dbReference>
<dbReference type="WBParaSite" id="BPAG_0000244001-mRNA-1">
    <property type="protein sequence ID" value="BPAG_0000244001-mRNA-1"/>
    <property type="gene ID" value="BPAG_0000244001"/>
</dbReference>
<evidence type="ECO:0000256" key="7">
    <source>
        <dbReference type="ARBA" id="ARBA00023136"/>
    </source>
</evidence>
<dbReference type="SUPFAM" id="SSF90123">
    <property type="entry name" value="ABC transporter transmembrane region"/>
    <property type="match status" value="1"/>
</dbReference>
<keyword evidence="7 8" id="KW-0472">Membrane</keyword>
<dbReference type="PROSITE" id="PS00211">
    <property type="entry name" value="ABC_TRANSPORTER_1"/>
    <property type="match status" value="1"/>
</dbReference>
<dbReference type="PANTHER" id="PTHR43394:SF1">
    <property type="entry name" value="ATP-BINDING CASSETTE SUB-FAMILY B MEMBER 10, MITOCHONDRIAL"/>
    <property type="match status" value="1"/>
</dbReference>
<keyword evidence="3 8" id="KW-0812">Transmembrane</keyword>
<feature type="domain" description="ABC transmembrane type-1" evidence="10">
    <location>
        <begin position="139"/>
        <end position="441"/>
    </location>
</feature>
<dbReference type="SMART" id="SM00382">
    <property type="entry name" value="AAA"/>
    <property type="match status" value="1"/>
</dbReference>
<feature type="transmembrane region" description="Helical" evidence="8">
    <location>
        <begin position="140"/>
        <end position="161"/>
    </location>
</feature>
<keyword evidence="2" id="KW-0813">Transport</keyword>
<accession>A0A0N4T2L0</accession>
<sequence>MAYGHREYQNSASKKTTLVIIGKLLQKSSTEIKRRGRVELMNIACISRRLFCTRCGLRKPSPSFSTSTRFLYTIFYPKSLIDLHRLNSGGLRRNTYLFLVRSLSKAAKREPAKVRNVRWKDLRDIFSLAYPCRRRIYTGLLFLVIGNAIGLILPRIIFMFIDIDGNCEKEGDVRENKTDEKNMYFILAAKYLRVHYMVLFGLFCIAAASYGIRHYCMHTAGQLVINNLRQAVFRSVIHQDMNFFSKNKVGEIVSRLSTDALIVGQSVSSNLTVGARAFMSFFGSAVIMVYTSRELSEVVTCLTAAIITSGYCFGNLQRKYTLQMQEVVAASNEVATEKFSNIVTVRTLVSELKECETYKKRIHQLWVVSCREGRAAGCMIALSFQHEIAILASLYTIVYYGGQLMNIGTLTYGDLLAFIWYASLCALSLPGMVNFYTELMKGLGASARLFELRNRIPEVPVRGGLLKRSITDGITFKNVSFGYPNRPLLFTDVSFHIPAGKTTAVVGPSGSGKSTIANLILRLFDSNSGHILIDNDDLKSIDPSFWRQQIGTVAQEPILFSTTIRNNIIYGSKHPELIMDVQLEEASDLANALNFIKNLPDGFETVVGEHGTSMLSGGQRQRIAIARALINACFKIKKTYDPMMLIMDEATSALDATSEDLVRKAILKLIKDSKKTVLIIAHRLSTIKYADQIVVINNGRVEEIGTFDELMLIEDGVFKNLVEKQAQKSNPSRPLRSCRQLSEPVLNLHIIDKVVYNVNFVTLF</sequence>
<dbReference type="Gene3D" id="3.40.50.300">
    <property type="entry name" value="P-loop containing nucleotide triphosphate hydrolases"/>
    <property type="match status" value="1"/>
</dbReference>
<dbReference type="AlphaFoldDB" id="A0A0N4T2L0"/>
<dbReference type="InterPro" id="IPR011527">
    <property type="entry name" value="ABC1_TM_dom"/>
</dbReference>
<dbReference type="InterPro" id="IPR036640">
    <property type="entry name" value="ABC1_TM_sf"/>
</dbReference>
<name>A0A0N4T2L0_BRUPA</name>
<dbReference type="PROSITE" id="PS50893">
    <property type="entry name" value="ABC_TRANSPORTER_2"/>
    <property type="match status" value="1"/>
</dbReference>
<evidence type="ECO:0000256" key="3">
    <source>
        <dbReference type="ARBA" id="ARBA00022692"/>
    </source>
</evidence>
<dbReference type="Pfam" id="PF00664">
    <property type="entry name" value="ABC_membrane"/>
    <property type="match status" value="1"/>
</dbReference>
<evidence type="ECO:0000313" key="11">
    <source>
        <dbReference type="EMBL" id="VDN83596.1"/>
    </source>
</evidence>
<evidence type="ECO:0000256" key="2">
    <source>
        <dbReference type="ARBA" id="ARBA00022448"/>
    </source>
</evidence>
<dbReference type="EMBL" id="UZAD01000346">
    <property type="protein sequence ID" value="VDN83596.1"/>
    <property type="molecule type" value="Genomic_DNA"/>
</dbReference>
<feature type="transmembrane region" description="Helical" evidence="8">
    <location>
        <begin position="194"/>
        <end position="212"/>
    </location>
</feature>
<dbReference type="InterPro" id="IPR003439">
    <property type="entry name" value="ABC_transporter-like_ATP-bd"/>
</dbReference>
<dbReference type="GO" id="GO:0016887">
    <property type="term" value="F:ATP hydrolysis activity"/>
    <property type="evidence" value="ECO:0007669"/>
    <property type="project" value="InterPro"/>
</dbReference>
<evidence type="ECO:0000259" key="10">
    <source>
        <dbReference type="PROSITE" id="PS50929"/>
    </source>
</evidence>
<dbReference type="FunFam" id="3.40.50.300:FF:001371">
    <property type="entry name" value="ABC transporter ATP-binding protein"/>
    <property type="match status" value="1"/>
</dbReference>
<dbReference type="GO" id="GO:0015421">
    <property type="term" value="F:ABC-type oligopeptide transporter activity"/>
    <property type="evidence" value="ECO:0007669"/>
    <property type="project" value="TreeGrafter"/>
</dbReference>
<dbReference type="InterPro" id="IPR017871">
    <property type="entry name" value="ABC_transporter-like_CS"/>
</dbReference>
<feature type="domain" description="ABC transporter" evidence="9">
    <location>
        <begin position="474"/>
        <end position="723"/>
    </location>
</feature>
<feature type="transmembrane region" description="Helical" evidence="8">
    <location>
        <begin position="418"/>
        <end position="436"/>
    </location>
</feature>
<dbReference type="InterPro" id="IPR027417">
    <property type="entry name" value="P-loop_NTPase"/>
</dbReference>
<keyword evidence="6 8" id="KW-1133">Transmembrane helix</keyword>
<gene>
    <name evidence="11" type="ORF">BPAG_LOCUS2410</name>
</gene>
<reference evidence="11 12" key="2">
    <citation type="submission" date="2018-11" db="EMBL/GenBank/DDBJ databases">
        <authorList>
            <consortium name="Pathogen Informatics"/>
        </authorList>
    </citation>
    <scope>NUCLEOTIDE SEQUENCE [LARGE SCALE GENOMIC DNA]</scope>
</reference>
<evidence type="ECO:0000256" key="5">
    <source>
        <dbReference type="ARBA" id="ARBA00022840"/>
    </source>
</evidence>
<dbReference type="SUPFAM" id="SSF52540">
    <property type="entry name" value="P-loop containing nucleoside triphosphate hydrolases"/>
    <property type="match status" value="1"/>
</dbReference>
<reference evidence="13" key="1">
    <citation type="submission" date="2017-02" db="UniProtKB">
        <authorList>
            <consortium name="WormBaseParasite"/>
        </authorList>
    </citation>
    <scope>IDENTIFICATION</scope>
</reference>
<dbReference type="InterPro" id="IPR003593">
    <property type="entry name" value="AAA+_ATPase"/>
</dbReference>
<evidence type="ECO:0000259" key="9">
    <source>
        <dbReference type="PROSITE" id="PS50893"/>
    </source>
</evidence>
<dbReference type="CDD" id="cd18573">
    <property type="entry name" value="ABC_6TM_ABCB10_like"/>
    <property type="match status" value="1"/>
</dbReference>
<dbReference type="Proteomes" id="UP000278627">
    <property type="component" value="Unassembled WGS sequence"/>
</dbReference>
<dbReference type="InterPro" id="IPR039421">
    <property type="entry name" value="Type_1_exporter"/>
</dbReference>
<comment type="subcellular location">
    <subcellularLocation>
        <location evidence="1">Membrane</location>
        <topology evidence="1">Multi-pass membrane protein</topology>
    </subcellularLocation>
</comment>
<keyword evidence="5" id="KW-0067">ATP-binding</keyword>
<dbReference type="Pfam" id="PF00005">
    <property type="entry name" value="ABC_tran"/>
    <property type="match status" value="1"/>
</dbReference>
<organism evidence="13">
    <name type="scientific">Brugia pahangi</name>
    <name type="common">Filarial nematode worm</name>
    <dbReference type="NCBI Taxonomy" id="6280"/>
    <lineage>
        <taxon>Eukaryota</taxon>
        <taxon>Metazoa</taxon>
        <taxon>Ecdysozoa</taxon>
        <taxon>Nematoda</taxon>
        <taxon>Chromadorea</taxon>
        <taxon>Rhabditida</taxon>
        <taxon>Spirurina</taxon>
        <taxon>Spiruromorpha</taxon>
        <taxon>Filarioidea</taxon>
        <taxon>Onchocercidae</taxon>
        <taxon>Brugia</taxon>
    </lineage>
</organism>
<keyword evidence="12" id="KW-1185">Reference proteome</keyword>
<dbReference type="GO" id="GO:0005743">
    <property type="term" value="C:mitochondrial inner membrane"/>
    <property type="evidence" value="ECO:0007669"/>
    <property type="project" value="TreeGrafter"/>
</dbReference>
<evidence type="ECO:0000313" key="13">
    <source>
        <dbReference type="WBParaSite" id="BPAG_0000244001-mRNA-1"/>
    </source>
</evidence>
<dbReference type="STRING" id="6280.A0A0N4T2L0"/>
<keyword evidence="4" id="KW-0547">Nucleotide-binding</keyword>
<proteinExistence type="predicted"/>
<dbReference type="PANTHER" id="PTHR43394">
    <property type="entry name" value="ATP-DEPENDENT PERMEASE MDL1, MITOCHONDRIAL"/>
    <property type="match status" value="1"/>
</dbReference>
<evidence type="ECO:0000256" key="4">
    <source>
        <dbReference type="ARBA" id="ARBA00022741"/>
    </source>
</evidence>
<evidence type="ECO:0000256" key="6">
    <source>
        <dbReference type="ARBA" id="ARBA00022989"/>
    </source>
</evidence>